<dbReference type="PANTHER" id="PTHR10681">
    <property type="entry name" value="THIOREDOXIN PEROXIDASE"/>
    <property type="match status" value="1"/>
</dbReference>
<dbReference type="EMBL" id="AP027079">
    <property type="protein sequence ID" value="BDU68429.1"/>
    <property type="molecule type" value="Genomic_DNA"/>
</dbReference>
<sequence>MAAFVTQPAPDFKAKALVNGEFKEVSLSDYKGKKVVLFFYPLDFTFVCPTEILAFSDAIKEFEARNTQVIGVSVDSHFSHWAWANTPRKDGGIHGVSFPLVSDLNKTIAQDYGVLLPAGIALRGLFIINAKGELKHITVNHNDLGRSVEEVLRLLDAIDFTEEHGEVCPANWHKGEKAMKPTSDGLKAYVASK</sequence>
<dbReference type="CDD" id="cd03015">
    <property type="entry name" value="PRX_Typ2cys"/>
    <property type="match status" value="1"/>
</dbReference>
<dbReference type="InterPro" id="IPR013766">
    <property type="entry name" value="Thioredoxin_domain"/>
</dbReference>
<dbReference type="InterPro" id="IPR019479">
    <property type="entry name" value="Peroxiredoxin_C"/>
</dbReference>
<dbReference type="SUPFAM" id="SSF52833">
    <property type="entry name" value="Thioredoxin-like"/>
    <property type="match status" value="1"/>
</dbReference>
<dbReference type="InterPro" id="IPR036249">
    <property type="entry name" value="Thioredoxin-like_sf"/>
</dbReference>
<dbReference type="GO" id="GO:0004601">
    <property type="term" value="F:peroxidase activity"/>
    <property type="evidence" value="ECO:0007669"/>
    <property type="project" value="UniProtKB-KW"/>
</dbReference>
<evidence type="ECO:0000313" key="5">
    <source>
        <dbReference type="Proteomes" id="UP001242010"/>
    </source>
</evidence>
<evidence type="ECO:0000313" key="4">
    <source>
        <dbReference type="EMBL" id="BDU68429.1"/>
    </source>
</evidence>
<dbReference type="InterPro" id="IPR024706">
    <property type="entry name" value="Peroxiredoxin_AhpC-typ"/>
</dbReference>
<evidence type="ECO:0000259" key="3">
    <source>
        <dbReference type="PROSITE" id="PS51352"/>
    </source>
</evidence>
<protein>
    <submittedName>
        <fullName evidence="4">Peroxidase</fullName>
    </submittedName>
</protein>
<gene>
    <name evidence="4" type="ORF">GETHOR_05300</name>
</gene>
<keyword evidence="5" id="KW-1185">Reference proteome</keyword>
<comment type="similarity">
    <text evidence="1">Belongs to the peroxiredoxin family. AhpC/Prx1 subfamily.</text>
</comment>
<dbReference type="Pfam" id="PF10417">
    <property type="entry name" value="1-cysPrx_C"/>
    <property type="match status" value="1"/>
</dbReference>
<dbReference type="RefSeq" id="WP_286355066.1">
    <property type="nucleotide sequence ID" value="NZ_AP027079.1"/>
</dbReference>
<evidence type="ECO:0000256" key="1">
    <source>
        <dbReference type="ARBA" id="ARBA00009796"/>
    </source>
</evidence>
<dbReference type="PANTHER" id="PTHR10681:SF164">
    <property type="entry name" value="THIOREDOXIN PEROXIDASE 1"/>
    <property type="match status" value="1"/>
</dbReference>
<evidence type="ECO:0000256" key="2">
    <source>
        <dbReference type="ARBA" id="ARBA00023002"/>
    </source>
</evidence>
<accession>A0ABM8DNB0</accession>
<proteinExistence type="inferred from homology"/>
<feature type="domain" description="Thioredoxin" evidence="3">
    <location>
        <begin position="3"/>
        <end position="160"/>
    </location>
</feature>
<dbReference type="Pfam" id="PF00578">
    <property type="entry name" value="AhpC-TSA"/>
    <property type="match status" value="1"/>
</dbReference>
<keyword evidence="2" id="KW-0560">Oxidoreductase</keyword>
<dbReference type="InterPro" id="IPR050217">
    <property type="entry name" value="Peroxiredoxin"/>
</dbReference>
<dbReference type="InterPro" id="IPR000866">
    <property type="entry name" value="AhpC/TSA"/>
</dbReference>
<organism evidence="4 5">
    <name type="scientific">Geothrix oryzae</name>
    <dbReference type="NCBI Taxonomy" id="2927975"/>
    <lineage>
        <taxon>Bacteria</taxon>
        <taxon>Pseudomonadati</taxon>
        <taxon>Acidobacteriota</taxon>
        <taxon>Holophagae</taxon>
        <taxon>Holophagales</taxon>
        <taxon>Holophagaceae</taxon>
        <taxon>Geothrix</taxon>
    </lineage>
</organism>
<reference evidence="5" key="1">
    <citation type="journal article" date="2023" name="Int. J. Syst. Evol. Microbiol.">
        <title>Mesoterricola silvestris gen. nov., sp. nov., Mesoterricola sediminis sp. nov., Geothrix oryzae sp. nov., Geothrix edaphica sp. nov., Geothrix rubra sp. nov., and Geothrix limicola sp. nov., six novel members of Acidobacteriota isolated from soils.</title>
        <authorList>
            <person name="Itoh H."/>
            <person name="Sugisawa Y."/>
            <person name="Mise K."/>
            <person name="Xu Z."/>
            <person name="Kuniyasu M."/>
            <person name="Ushijima N."/>
            <person name="Kawano K."/>
            <person name="Kobayashi E."/>
            <person name="Shiratori Y."/>
            <person name="Masuda Y."/>
            <person name="Senoo K."/>
        </authorList>
    </citation>
    <scope>NUCLEOTIDE SEQUENCE [LARGE SCALE GENOMIC DNA]</scope>
    <source>
        <strain evidence="5">Red222</strain>
    </source>
</reference>
<dbReference type="PIRSF" id="PIRSF000239">
    <property type="entry name" value="AHPC"/>
    <property type="match status" value="1"/>
</dbReference>
<dbReference type="Proteomes" id="UP001242010">
    <property type="component" value="Chromosome"/>
</dbReference>
<dbReference type="PROSITE" id="PS51352">
    <property type="entry name" value="THIOREDOXIN_2"/>
    <property type="match status" value="1"/>
</dbReference>
<keyword evidence="4" id="KW-0575">Peroxidase</keyword>
<name>A0ABM8DNB0_9BACT</name>
<dbReference type="Gene3D" id="3.40.30.10">
    <property type="entry name" value="Glutaredoxin"/>
    <property type="match status" value="1"/>
</dbReference>